<protein>
    <recommendedName>
        <fullName evidence="4">RRM domain-containing protein</fullName>
    </recommendedName>
</protein>
<keyword evidence="3" id="KW-1185">Reference proteome</keyword>
<accession>A0AA40D209</accession>
<reference evidence="2" key="1">
    <citation type="submission" date="2023-06" db="EMBL/GenBank/DDBJ databases">
        <title>Genome-scale phylogeny and comparative genomics of the fungal order Sordariales.</title>
        <authorList>
            <consortium name="Lawrence Berkeley National Laboratory"/>
            <person name="Hensen N."/>
            <person name="Bonometti L."/>
            <person name="Westerberg I."/>
            <person name="Brannstrom I.O."/>
            <person name="Guillou S."/>
            <person name="Cros-Aarteil S."/>
            <person name="Calhoun S."/>
            <person name="Haridas S."/>
            <person name="Kuo A."/>
            <person name="Mondo S."/>
            <person name="Pangilinan J."/>
            <person name="Riley R."/>
            <person name="Labutti K."/>
            <person name="Andreopoulos B."/>
            <person name="Lipzen A."/>
            <person name="Chen C."/>
            <person name="Yanf M."/>
            <person name="Daum C."/>
            <person name="Ng V."/>
            <person name="Clum A."/>
            <person name="Steindorff A."/>
            <person name="Ohm R."/>
            <person name="Martin F."/>
            <person name="Silar P."/>
            <person name="Natvig D."/>
            <person name="Lalanne C."/>
            <person name="Gautier V."/>
            <person name="Ament-Velasquez S.L."/>
            <person name="Kruys A."/>
            <person name="Hutchinson M.I."/>
            <person name="Powell A.J."/>
            <person name="Barry K."/>
            <person name="Miller A.N."/>
            <person name="Grigoriev I.V."/>
            <person name="Debuchy R."/>
            <person name="Gladieux P."/>
            <person name="Thoren M.H."/>
            <person name="Johannesson H."/>
        </authorList>
    </citation>
    <scope>NUCLEOTIDE SEQUENCE</scope>
    <source>
        <strain evidence="2">CBS 307.81</strain>
    </source>
</reference>
<feature type="region of interest" description="Disordered" evidence="1">
    <location>
        <begin position="1"/>
        <end position="32"/>
    </location>
</feature>
<feature type="region of interest" description="Disordered" evidence="1">
    <location>
        <begin position="98"/>
        <end position="185"/>
    </location>
</feature>
<feature type="region of interest" description="Disordered" evidence="1">
    <location>
        <begin position="249"/>
        <end position="269"/>
    </location>
</feature>
<feature type="compositionally biased region" description="Polar residues" evidence="1">
    <location>
        <begin position="1"/>
        <end position="10"/>
    </location>
</feature>
<name>A0AA40D209_9PEZI</name>
<dbReference type="AlphaFoldDB" id="A0AA40D209"/>
<proteinExistence type="predicted"/>
<feature type="compositionally biased region" description="Low complexity" evidence="1">
    <location>
        <begin position="410"/>
        <end position="424"/>
    </location>
</feature>
<organism evidence="2 3">
    <name type="scientific">Cercophora samala</name>
    <dbReference type="NCBI Taxonomy" id="330535"/>
    <lineage>
        <taxon>Eukaryota</taxon>
        <taxon>Fungi</taxon>
        <taxon>Dikarya</taxon>
        <taxon>Ascomycota</taxon>
        <taxon>Pezizomycotina</taxon>
        <taxon>Sordariomycetes</taxon>
        <taxon>Sordariomycetidae</taxon>
        <taxon>Sordariales</taxon>
        <taxon>Lasiosphaeriaceae</taxon>
        <taxon>Cercophora</taxon>
    </lineage>
</organism>
<evidence type="ECO:0000256" key="1">
    <source>
        <dbReference type="SAM" id="MobiDB-lite"/>
    </source>
</evidence>
<dbReference type="SUPFAM" id="SSF54928">
    <property type="entry name" value="RNA-binding domain, RBD"/>
    <property type="match status" value="1"/>
</dbReference>
<feature type="region of interest" description="Disordered" evidence="1">
    <location>
        <begin position="298"/>
        <end position="327"/>
    </location>
</feature>
<comment type="caution">
    <text evidence="2">The sequence shown here is derived from an EMBL/GenBank/DDBJ whole genome shotgun (WGS) entry which is preliminary data.</text>
</comment>
<dbReference type="EMBL" id="JAULSY010000195">
    <property type="protein sequence ID" value="KAK0658912.1"/>
    <property type="molecule type" value="Genomic_DNA"/>
</dbReference>
<dbReference type="InterPro" id="IPR035979">
    <property type="entry name" value="RBD_domain_sf"/>
</dbReference>
<evidence type="ECO:0000313" key="3">
    <source>
        <dbReference type="Proteomes" id="UP001174997"/>
    </source>
</evidence>
<dbReference type="GO" id="GO:0003676">
    <property type="term" value="F:nucleic acid binding"/>
    <property type="evidence" value="ECO:0007669"/>
    <property type="project" value="InterPro"/>
</dbReference>
<dbReference type="Proteomes" id="UP001174997">
    <property type="component" value="Unassembled WGS sequence"/>
</dbReference>
<sequence length="611" mass="67355">MRPSSWLNNNTRRRHRQSREPNSGVGTGHPELLSQSDTIMIHHEGNNYTGLYSPPPMHSPQLVGPGPLILHHNYSAHDQDRLNQYPFPTFAIQPHMSPAGYPHASPAGVPHVSPARHPQVGPAEQPHAPGGNYPRFDFENRASTPHGPSLLGTSGPYGLRPDAIPFDPSSPDAAPPTTTLPATSASPTSGIFCLDECGDDCPFKDPYLRGWLKHNAKKQDTPLEFLQHSGKGATLLQPGWLERMGNQRSKYQETAGTSLTKSPPVMGSDQTRWEDYHSMRLRGGLLSDFHDLEEHVDSRNSTFSRSSTPAFSDQRSSTSRFFPRGLSNKSISIPRSSTLSIVGQNLPTSQLHDAFTNTQHGIAHPDPDTTSLPFRRLQNANGDSSENLNFVQQAYKRVEEAKRVSRLMDSPCSSSNNSQPSSWSLEDVSNDIQPEDSCSVFISDLPKDLTLSKLLGSIRGYGRIRYAKTSTCGALVVFFERDAAQRLAREGRLAVGDSQGKVSLAKQRIAQSSLPREFSRVLVITGFIGGLSMAFLKETFDMKNIRYELDKITRGAPGDMFALQFHFASHSQAAQIKEMIANEPFFRKKAAKVRYGIDPCAEPSAADSQEE</sequence>
<evidence type="ECO:0008006" key="4">
    <source>
        <dbReference type="Google" id="ProtNLM"/>
    </source>
</evidence>
<evidence type="ECO:0000313" key="2">
    <source>
        <dbReference type="EMBL" id="KAK0658912.1"/>
    </source>
</evidence>
<gene>
    <name evidence="2" type="ORF">QBC41DRAFT_237741</name>
</gene>
<feature type="region of interest" description="Disordered" evidence="1">
    <location>
        <begin position="406"/>
        <end position="428"/>
    </location>
</feature>
<feature type="compositionally biased region" description="Polar residues" evidence="1">
    <location>
        <begin position="299"/>
        <end position="320"/>
    </location>
</feature>
<feature type="compositionally biased region" description="Low complexity" evidence="1">
    <location>
        <begin position="161"/>
        <end position="185"/>
    </location>
</feature>
<feature type="compositionally biased region" description="Polar residues" evidence="1">
    <location>
        <begin position="249"/>
        <end position="261"/>
    </location>
</feature>